<dbReference type="InterPro" id="IPR050425">
    <property type="entry name" value="NAD(P)_dehydrat-like"/>
</dbReference>
<keyword evidence="2" id="KW-0560">Oxidoreductase</keyword>
<feature type="domain" description="NAD-dependent epimerase/dehydratase" evidence="4">
    <location>
        <begin position="26"/>
        <end position="146"/>
    </location>
</feature>
<proteinExistence type="inferred from homology"/>
<accession>A0A6A1WM96</accession>
<protein>
    <submittedName>
        <fullName evidence="5">Tetraketide alpha-pyrone reductase 1</fullName>
    </submittedName>
</protein>
<dbReference type="FunFam" id="3.40.50.720:FF:000085">
    <property type="entry name" value="Dihydroflavonol reductase"/>
    <property type="match status" value="1"/>
</dbReference>
<dbReference type="AlphaFoldDB" id="A0A6A1WM96"/>
<dbReference type="InterPro" id="IPR001509">
    <property type="entry name" value="Epimerase_deHydtase"/>
</dbReference>
<evidence type="ECO:0000313" key="6">
    <source>
        <dbReference type="Proteomes" id="UP000516437"/>
    </source>
</evidence>
<dbReference type="PANTHER" id="PTHR10366:SF849">
    <property type="entry name" value="NAD-DEPENDENT EPIMERASE_DEHYDRATASE DOMAIN-CONTAINING PROTEIN"/>
    <property type="match status" value="1"/>
</dbReference>
<comment type="similarity">
    <text evidence="3">Belongs to the NAD(P)-dependent epimerase/dehydratase family. Dihydroflavonol-4-reductase subfamily.</text>
</comment>
<gene>
    <name evidence="5" type="ORF">CJ030_MR1G013954</name>
</gene>
<dbReference type="SUPFAM" id="SSF51735">
    <property type="entry name" value="NAD(P)-binding Rossmann-fold domains"/>
    <property type="match status" value="1"/>
</dbReference>
<keyword evidence="6" id="KW-1185">Reference proteome</keyword>
<evidence type="ECO:0000256" key="2">
    <source>
        <dbReference type="ARBA" id="ARBA00023002"/>
    </source>
</evidence>
<sequence>MSGAEKEKVVCMTGERERMSGTEKVVCVTGGSGYVASWLVNLLLRRGYTVKATVRDPNDPKKTEHLLALDGAKERLQLFKADLLEEGCFDPIVEGCQGVFHTASPVFFVASNPQSEIIDPAVKGTLNVLRSCAKVPSIKRVVITASMASVMFNGKPLTPDVVIDETWFSDTVRCEELKLKSRSGFSNQRSGLFSIFNELVCSLKNLSEESAWKFSEDRGIDLVTICPGLCIGPLIQPAPANSVEAFLKLVKGTEIFPDGIYAFVDIRDVVDAHILAFETPTASGRYCVVGSVVHYSEAFKILQKICPNLYLPEKFDDDKPSLPVFKVSEDRARSLGINFSPLEVSLRDTVESLKEKGFLIF</sequence>
<dbReference type="EMBL" id="RXIC02000019">
    <property type="protein sequence ID" value="KAB1224858.1"/>
    <property type="molecule type" value="Genomic_DNA"/>
</dbReference>
<evidence type="ECO:0000259" key="4">
    <source>
        <dbReference type="Pfam" id="PF01370"/>
    </source>
</evidence>
<reference evidence="5 6" key="1">
    <citation type="journal article" date="2019" name="Plant Biotechnol. J.">
        <title>The red bayberry genome and genetic basis of sex determination.</title>
        <authorList>
            <person name="Jia H.M."/>
            <person name="Jia H.J."/>
            <person name="Cai Q.L."/>
            <person name="Wang Y."/>
            <person name="Zhao H.B."/>
            <person name="Yang W.F."/>
            <person name="Wang G.Y."/>
            <person name="Li Y.H."/>
            <person name="Zhan D.L."/>
            <person name="Shen Y.T."/>
            <person name="Niu Q.F."/>
            <person name="Chang L."/>
            <person name="Qiu J."/>
            <person name="Zhao L."/>
            <person name="Xie H.B."/>
            <person name="Fu W.Y."/>
            <person name="Jin J."/>
            <person name="Li X.W."/>
            <person name="Jiao Y."/>
            <person name="Zhou C.C."/>
            <person name="Tu T."/>
            <person name="Chai C.Y."/>
            <person name="Gao J.L."/>
            <person name="Fan L.J."/>
            <person name="van de Weg E."/>
            <person name="Wang J.Y."/>
            <person name="Gao Z.S."/>
        </authorList>
    </citation>
    <scope>NUCLEOTIDE SEQUENCE [LARGE SCALE GENOMIC DNA]</scope>
    <source>
        <tissue evidence="5">Leaves</tissue>
    </source>
</reference>
<dbReference type="PANTHER" id="PTHR10366">
    <property type="entry name" value="NAD DEPENDENT EPIMERASE/DEHYDRATASE"/>
    <property type="match status" value="1"/>
</dbReference>
<dbReference type="GO" id="GO:0016616">
    <property type="term" value="F:oxidoreductase activity, acting on the CH-OH group of donors, NAD or NADP as acceptor"/>
    <property type="evidence" value="ECO:0007669"/>
    <property type="project" value="TreeGrafter"/>
</dbReference>
<evidence type="ECO:0000256" key="1">
    <source>
        <dbReference type="ARBA" id="ARBA00022857"/>
    </source>
</evidence>
<name>A0A6A1WM96_9ROSI</name>
<comment type="caution">
    <text evidence="5">The sequence shown here is derived from an EMBL/GenBank/DDBJ whole genome shotgun (WGS) entry which is preliminary data.</text>
</comment>
<dbReference type="InterPro" id="IPR036291">
    <property type="entry name" value="NAD(P)-bd_dom_sf"/>
</dbReference>
<evidence type="ECO:0000256" key="3">
    <source>
        <dbReference type="ARBA" id="ARBA00023445"/>
    </source>
</evidence>
<dbReference type="Proteomes" id="UP000516437">
    <property type="component" value="Chromosome 1"/>
</dbReference>
<organism evidence="5 6">
    <name type="scientific">Morella rubra</name>
    <name type="common">Chinese bayberry</name>
    <dbReference type="NCBI Taxonomy" id="262757"/>
    <lineage>
        <taxon>Eukaryota</taxon>
        <taxon>Viridiplantae</taxon>
        <taxon>Streptophyta</taxon>
        <taxon>Embryophyta</taxon>
        <taxon>Tracheophyta</taxon>
        <taxon>Spermatophyta</taxon>
        <taxon>Magnoliopsida</taxon>
        <taxon>eudicotyledons</taxon>
        <taxon>Gunneridae</taxon>
        <taxon>Pentapetalae</taxon>
        <taxon>rosids</taxon>
        <taxon>fabids</taxon>
        <taxon>Fagales</taxon>
        <taxon>Myricaceae</taxon>
        <taxon>Morella</taxon>
    </lineage>
</organism>
<dbReference type="Gene3D" id="3.40.50.720">
    <property type="entry name" value="NAD(P)-binding Rossmann-like Domain"/>
    <property type="match status" value="1"/>
</dbReference>
<dbReference type="CDD" id="cd08958">
    <property type="entry name" value="FR_SDR_e"/>
    <property type="match status" value="1"/>
</dbReference>
<dbReference type="Pfam" id="PF01370">
    <property type="entry name" value="Epimerase"/>
    <property type="match status" value="1"/>
</dbReference>
<keyword evidence="1" id="KW-0521">NADP</keyword>
<dbReference type="OrthoDB" id="2735536at2759"/>
<evidence type="ECO:0000313" key="5">
    <source>
        <dbReference type="EMBL" id="KAB1224858.1"/>
    </source>
</evidence>